<dbReference type="PROSITE" id="PS51192">
    <property type="entry name" value="HELICASE_ATP_BIND_1"/>
    <property type="match status" value="1"/>
</dbReference>
<dbReference type="CDD" id="cd00167">
    <property type="entry name" value="SANT"/>
    <property type="match status" value="1"/>
</dbReference>
<keyword evidence="8" id="KW-0156">Chromatin regulator</keyword>
<dbReference type="FunFam" id="3.40.50.300:FF:000082">
    <property type="entry name" value="ISWI chromatin remodeling complex ATPase ISW1"/>
    <property type="match status" value="1"/>
</dbReference>
<dbReference type="PANTHER" id="PTHR45623:SF49">
    <property type="entry name" value="SWI_SNF-RELATED MATRIX-ASSOCIATED ACTIN-DEPENDENT REGULATOR OF CHROMATIN SUBFAMILY A MEMBER 5"/>
    <property type="match status" value="1"/>
</dbReference>
<dbReference type="InterPro" id="IPR014001">
    <property type="entry name" value="Helicase_ATP-bd"/>
</dbReference>
<evidence type="ECO:0000313" key="17">
    <source>
        <dbReference type="WBParaSite" id="DME_0000758101-mRNA-1"/>
    </source>
</evidence>
<dbReference type="SMART" id="SM00487">
    <property type="entry name" value="DEXDc"/>
    <property type="match status" value="1"/>
</dbReference>
<evidence type="ECO:0000313" key="16">
    <source>
        <dbReference type="Proteomes" id="UP000274756"/>
    </source>
</evidence>
<dbReference type="SMART" id="SM00717">
    <property type="entry name" value="SANT"/>
    <property type="match status" value="2"/>
</dbReference>
<dbReference type="Pfam" id="PF09111">
    <property type="entry name" value="SLIDE"/>
    <property type="match status" value="1"/>
</dbReference>
<comment type="similarity">
    <text evidence="2">Belongs to the SNF2/RAD54 helicase family. ISWI subfamily.</text>
</comment>
<evidence type="ECO:0000256" key="10">
    <source>
        <dbReference type="SAM" id="MobiDB-lite"/>
    </source>
</evidence>
<evidence type="ECO:0000256" key="8">
    <source>
        <dbReference type="ARBA" id="ARBA00022853"/>
    </source>
</evidence>
<evidence type="ECO:0000256" key="6">
    <source>
        <dbReference type="ARBA" id="ARBA00022801"/>
    </source>
</evidence>
<dbReference type="SUPFAM" id="SSF52540">
    <property type="entry name" value="P-loop containing nucleoside triphosphate hydrolases"/>
    <property type="match status" value="2"/>
</dbReference>
<evidence type="ECO:0000259" key="13">
    <source>
        <dbReference type="PROSITE" id="PS51293"/>
    </source>
</evidence>
<keyword evidence="4" id="KW-0677">Repeat</keyword>
<dbReference type="FunFam" id="3.40.50.10810:FF:000101">
    <property type="entry name" value="SWI/SNF-related, matrix-associated, actin-dependent regulator of"/>
    <property type="match status" value="1"/>
</dbReference>
<comment type="subcellular location">
    <subcellularLocation>
        <location evidence="1">Nucleus</location>
    </subcellularLocation>
</comment>
<feature type="compositionally biased region" description="Acidic residues" evidence="10">
    <location>
        <begin position="15"/>
        <end position="25"/>
    </location>
</feature>
<dbReference type="SUPFAM" id="SSF101224">
    <property type="entry name" value="HAND domain of the nucleosome remodeling ATPase ISWI"/>
    <property type="match status" value="1"/>
</dbReference>
<feature type="region of interest" description="Disordered" evidence="10">
    <location>
        <begin position="1"/>
        <end position="25"/>
    </location>
</feature>
<dbReference type="InterPro" id="IPR015195">
    <property type="entry name" value="SLIDE"/>
</dbReference>
<dbReference type="Gene3D" id="3.40.50.10810">
    <property type="entry name" value="Tandem AAA-ATPase domain"/>
    <property type="match status" value="1"/>
</dbReference>
<dbReference type="GO" id="GO:0031491">
    <property type="term" value="F:nucleosome binding"/>
    <property type="evidence" value="ECO:0007669"/>
    <property type="project" value="InterPro"/>
</dbReference>
<feature type="domain" description="Helicase ATP-binding" evidence="11">
    <location>
        <begin position="155"/>
        <end position="320"/>
    </location>
</feature>
<gene>
    <name evidence="14" type="ORF">DME_LOCUS1848</name>
</gene>
<dbReference type="EMBL" id="UYYG01000034">
    <property type="protein sequence ID" value="VDN51875.1"/>
    <property type="molecule type" value="Genomic_DNA"/>
</dbReference>
<dbReference type="AlphaFoldDB" id="A0A0N4UIX8"/>
<dbReference type="GO" id="GO:0034728">
    <property type="term" value="P:nucleosome organization"/>
    <property type="evidence" value="ECO:0007669"/>
    <property type="project" value="TreeGrafter"/>
</dbReference>
<evidence type="ECO:0000256" key="9">
    <source>
        <dbReference type="ARBA" id="ARBA00023242"/>
    </source>
</evidence>
<dbReference type="PROSITE" id="PS51293">
    <property type="entry name" value="SANT"/>
    <property type="match status" value="1"/>
</dbReference>
<keyword evidence="6" id="KW-0378">Hydrolase</keyword>
<dbReference type="Proteomes" id="UP000274756">
    <property type="component" value="Unassembled WGS sequence"/>
</dbReference>
<dbReference type="InterPro" id="IPR044754">
    <property type="entry name" value="Isw1/2_DEXHc"/>
</dbReference>
<dbReference type="Gene3D" id="1.10.10.60">
    <property type="entry name" value="Homeodomain-like"/>
    <property type="match status" value="2"/>
</dbReference>
<dbReference type="InterPro" id="IPR036306">
    <property type="entry name" value="ISWI_HAND-dom_sf"/>
</dbReference>
<feature type="region of interest" description="Disordered" evidence="10">
    <location>
        <begin position="773"/>
        <end position="795"/>
    </location>
</feature>
<sequence length="1022" mass="118807">MSTEKVKIEIKDETLSDEDEQDDDETMEIDESLYNTEETNQEIQFEKDSYKRFEMLLKKTENFSHCLSAGDVEVTTASNKVGSRICYIAQPARPPPPYIDIEGDHRHRKTEKEEDEELMNLVKKSETLIRFEKTPFYIENGEMRDYQIRGLNWLVSLQHNGINGILADEMGLGKTLQTVAMLGFMKHYKNSSGPHLVIAPKSTLQNWLNEFEHWCPSLNAIALIGHADARAELIRNVILPGKWEVLVTSYEMVLKEKSLLRKFVWKYLVIDEAHRIKNEHSKLSEIVREFKSKHRLLITGTPLQNNLHELWSLLNFLLPDMFASASDFDSWFTTNEMMGNQDLVARLHQVLRPFLLRRLKSDVEKTLLPKKEVKIYIGLSKMQREWYTKILMKDIDVVNGAGKLEKARIMNILMHLRKCCNHPYLFDGAEPGPPYTTDQHLVDNSGKMVLLDKLLKKLKDQGSRVLIFSQMSRMLDLFEDYCWWRNYQYCRLDGQTVHADRQKYIDEFNRPDSDKFIFMLTTRAGGLGINLTAADVVIIYDSDWNPQVDLQAMDRAHRIGQKKQVRVFRFITESTVDERIIERAEMKLHLDSIVIQQGRLSDTQKALGKEDMLDMIRHGADQVFASKDSTITDEDIDTILEKAEQKTEALKQKISSLGESSLRNFALDAPGLDADGNYTVYKFEGEDYREKQKLVGGIGYWIEPPKRERKANYQVDAYFREAMRGGHTEPKAPKAPRPPRQPNVQDFQFYPKRLFQLLEKEVYLHRKTIGYKAQKQPDLPPKEAEKKQKEEQKKIDNAVPLTEAEQIEKAELLAQGLSNWSRRDFQQFIKANEKYGRKDLESIAKEIDTKTFEEVEEYSKIFWDRLEELADHERILATIEKGENRIQKRHSVKKALDEKIAKYKAPFHQLRIQYGTNKGKNYTEEEDRFLICTIHSLGFDKDTVYEELRQAIRAAPQFRFDWFLKSRTIIELQRRCNTLIALIEKEMGEAESVKRNRGQKSNANTANGVAGIDGKTSVSKVF</sequence>
<keyword evidence="3" id="KW-0597">Phosphoprotein</keyword>
<evidence type="ECO:0000259" key="12">
    <source>
        <dbReference type="PROSITE" id="PS51194"/>
    </source>
</evidence>
<reference evidence="17" key="1">
    <citation type="submission" date="2017-02" db="UniProtKB">
        <authorList>
            <consortium name="WormBaseParasite"/>
        </authorList>
    </citation>
    <scope>IDENTIFICATION</scope>
</reference>
<evidence type="ECO:0000256" key="7">
    <source>
        <dbReference type="ARBA" id="ARBA00022840"/>
    </source>
</evidence>
<dbReference type="STRING" id="318479.A0A0N4UIX8"/>
<protein>
    <submittedName>
        <fullName evidence="17">Chromatin-remodeling complex ATPase chain Iswi</fullName>
    </submittedName>
</protein>
<dbReference type="GO" id="GO:0140658">
    <property type="term" value="F:ATP-dependent chromatin remodeler activity"/>
    <property type="evidence" value="ECO:0007669"/>
    <property type="project" value="TreeGrafter"/>
</dbReference>
<keyword evidence="9" id="KW-0539">Nucleus</keyword>
<evidence type="ECO:0000313" key="14">
    <source>
        <dbReference type="EMBL" id="VDN51875.1"/>
    </source>
</evidence>
<evidence type="ECO:0000313" key="15">
    <source>
        <dbReference type="Proteomes" id="UP000038040"/>
    </source>
</evidence>
<dbReference type="Proteomes" id="UP000038040">
    <property type="component" value="Unplaced"/>
</dbReference>
<dbReference type="GO" id="GO:0003677">
    <property type="term" value="F:DNA binding"/>
    <property type="evidence" value="ECO:0007669"/>
    <property type="project" value="InterPro"/>
</dbReference>
<dbReference type="PANTHER" id="PTHR45623">
    <property type="entry name" value="CHROMODOMAIN-HELICASE-DNA-BINDING PROTEIN 3-RELATED-RELATED"/>
    <property type="match status" value="1"/>
</dbReference>
<dbReference type="PROSITE" id="PS51194">
    <property type="entry name" value="HELICASE_CTER"/>
    <property type="match status" value="1"/>
</dbReference>
<dbReference type="GO" id="GO:0016887">
    <property type="term" value="F:ATP hydrolysis activity"/>
    <property type="evidence" value="ECO:0007669"/>
    <property type="project" value="TreeGrafter"/>
</dbReference>
<dbReference type="FunFam" id="1.10.1040.30:FF:000001">
    <property type="entry name" value="SWI/SNF-related matrix-associated actin-dependent regulator of chromatin subfamily A member"/>
    <property type="match status" value="1"/>
</dbReference>
<dbReference type="SUPFAM" id="SSF46689">
    <property type="entry name" value="Homeodomain-like"/>
    <property type="match status" value="2"/>
</dbReference>
<proteinExistence type="inferred from homology"/>
<feature type="domain" description="SANT" evidence="13">
    <location>
        <begin position="815"/>
        <end position="867"/>
    </location>
</feature>
<keyword evidence="7" id="KW-0067">ATP-binding</keyword>
<dbReference type="InterPro" id="IPR015194">
    <property type="entry name" value="ISWI_HAND-dom"/>
</dbReference>
<evidence type="ECO:0000256" key="3">
    <source>
        <dbReference type="ARBA" id="ARBA00022553"/>
    </source>
</evidence>
<feature type="compositionally biased region" description="Basic and acidic residues" evidence="10">
    <location>
        <begin position="1"/>
        <end position="14"/>
    </location>
</feature>
<dbReference type="Gene3D" id="1.20.5.1190">
    <property type="entry name" value="iswi atpase"/>
    <property type="match status" value="1"/>
</dbReference>
<dbReference type="InterPro" id="IPR038718">
    <property type="entry name" value="SNF2-like_sf"/>
</dbReference>
<dbReference type="Gene3D" id="3.40.50.300">
    <property type="entry name" value="P-loop containing nucleotide triphosphate hydrolases"/>
    <property type="match status" value="1"/>
</dbReference>
<dbReference type="Pfam" id="PF00176">
    <property type="entry name" value="SNF2-rel_dom"/>
    <property type="match status" value="1"/>
</dbReference>
<dbReference type="GO" id="GO:0042393">
    <property type="term" value="F:histone binding"/>
    <property type="evidence" value="ECO:0007669"/>
    <property type="project" value="TreeGrafter"/>
</dbReference>
<feature type="compositionally biased region" description="Basic and acidic residues" evidence="10">
    <location>
        <begin position="780"/>
        <end position="795"/>
    </location>
</feature>
<dbReference type="CDD" id="cd17997">
    <property type="entry name" value="DEXHc_SMARCA1_SMARCA5"/>
    <property type="match status" value="1"/>
</dbReference>
<dbReference type="SMART" id="SM00490">
    <property type="entry name" value="HELICc"/>
    <property type="match status" value="1"/>
</dbReference>
<dbReference type="InterPro" id="IPR001650">
    <property type="entry name" value="Helicase_C-like"/>
</dbReference>
<keyword evidence="5" id="KW-0547">Nucleotide-binding</keyword>
<name>A0A0N4UIX8_DRAME</name>
<dbReference type="InterPro" id="IPR017884">
    <property type="entry name" value="SANT_dom"/>
</dbReference>
<reference evidence="14 16" key="2">
    <citation type="submission" date="2018-11" db="EMBL/GenBank/DDBJ databases">
        <authorList>
            <consortium name="Pathogen Informatics"/>
        </authorList>
    </citation>
    <scope>NUCLEOTIDE SEQUENCE [LARGE SCALE GENOMIC DNA]</scope>
</reference>
<feature type="region of interest" description="Disordered" evidence="10">
    <location>
        <begin position="724"/>
        <end position="743"/>
    </location>
</feature>
<dbReference type="InterPro" id="IPR001005">
    <property type="entry name" value="SANT/Myb"/>
</dbReference>
<dbReference type="InterPro" id="IPR049730">
    <property type="entry name" value="SNF2/RAD54-like_C"/>
</dbReference>
<dbReference type="Gene3D" id="1.10.1040.30">
    <property type="entry name" value="ISWI, HAND domain"/>
    <property type="match status" value="1"/>
</dbReference>
<dbReference type="Pfam" id="PF00271">
    <property type="entry name" value="Helicase_C"/>
    <property type="match status" value="1"/>
</dbReference>
<dbReference type="GO" id="GO:0005524">
    <property type="term" value="F:ATP binding"/>
    <property type="evidence" value="ECO:0007669"/>
    <property type="project" value="UniProtKB-KW"/>
</dbReference>
<dbReference type="InterPro" id="IPR000330">
    <property type="entry name" value="SNF2_N"/>
</dbReference>
<dbReference type="FunFam" id="1.10.10.60:FF:000049">
    <property type="entry name" value="SWI/SNF-related matrix-associated actin-dependent regulator of chromatin subfamily A member"/>
    <property type="match status" value="1"/>
</dbReference>
<evidence type="ECO:0000259" key="11">
    <source>
        <dbReference type="PROSITE" id="PS51192"/>
    </source>
</evidence>
<dbReference type="InterPro" id="IPR009057">
    <property type="entry name" value="Homeodomain-like_sf"/>
</dbReference>
<dbReference type="GO" id="GO:0045944">
    <property type="term" value="P:positive regulation of transcription by RNA polymerase II"/>
    <property type="evidence" value="ECO:0007669"/>
    <property type="project" value="UniProtKB-ARBA"/>
</dbReference>
<evidence type="ECO:0000256" key="1">
    <source>
        <dbReference type="ARBA" id="ARBA00004123"/>
    </source>
</evidence>
<dbReference type="GO" id="GO:0031010">
    <property type="term" value="C:ISWI-type complex"/>
    <property type="evidence" value="ECO:0007669"/>
    <property type="project" value="UniProtKB-ARBA"/>
</dbReference>
<dbReference type="FunFam" id="1.10.10.60:FF:000022">
    <property type="entry name" value="ISWI chromatin-remodeling complex ATPase CHR11 isoform A"/>
    <property type="match status" value="1"/>
</dbReference>
<dbReference type="Pfam" id="PF09110">
    <property type="entry name" value="HAND"/>
    <property type="match status" value="1"/>
</dbReference>
<feature type="domain" description="Helicase C-terminal" evidence="12">
    <location>
        <begin position="450"/>
        <end position="601"/>
    </location>
</feature>
<dbReference type="OrthoDB" id="5857104at2759"/>
<evidence type="ECO:0000256" key="5">
    <source>
        <dbReference type="ARBA" id="ARBA00022741"/>
    </source>
</evidence>
<evidence type="ECO:0000256" key="2">
    <source>
        <dbReference type="ARBA" id="ARBA00009687"/>
    </source>
</evidence>
<accession>A0A0N4UIX8</accession>
<organism evidence="15 17">
    <name type="scientific">Dracunculus medinensis</name>
    <name type="common">Guinea worm</name>
    <dbReference type="NCBI Taxonomy" id="318479"/>
    <lineage>
        <taxon>Eukaryota</taxon>
        <taxon>Metazoa</taxon>
        <taxon>Ecdysozoa</taxon>
        <taxon>Nematoda</taxon>
        <taxon>Chromadorea</taxon>
        <taxon>Rhabditida</taxon>
        <taxon>Spirurina</taxon>
        <taxon>Dracunculoidea</taxon>
        <taxon>Dracunculidae</taxon>
        <taxon>Dracunculus</taxon>
    </lineage>
</organism>
<evidence type="ECO:0000256" key="4">
    <source>
        <dbReference type="ARBA" id="ARBA00022737"/>
    </source>
</evidence>
<keyword evidence="16" id="KW-1185">Reference proteome</keyword>
<dbReference type="CDD" id="cd18793">
    <property type="entry name" value="SF2_C_SNF"/>
    <property type="match status" value="1"/>
</dbReference>
<dbReference type="WBParaSite" id="DME_0000758101-mRNA-1">
    <property type="protein sequence ID" value="DME_0000758101-mRNA-1"/>
    <property type="gene ID" value="DME_0000758101"/>
</dbReference>
<dbReference type="InterPro" id="IPR027417">
    <property type="entry name" value="P-loop_NTPase"/>
</dbReference>